<evidence type="ECO:0000313" key="4">
    <source>
        <dbReference type="Proteomes" id="UP000252519"/>
    </source>
</evidence>
<feature type="region of interest" description="Disordered" evidence="1">
    <location>
        <begin position="408"/>
        <end position="448"/>
    </location>
</feature>
<dbReference type="Proteomes" id="UP000252519">
    <property type="component" value="Unassembled WGS sequence"/>
</dbReference>
<sequence>MAVLRLLALVAVLVSLSEAQLDRAFQDEANFENINKPDGKIVQTRAIEASDSGTQSSDGKFRLYVGTIDGVRREIFNEVEGEGMNEPDNIPNPADPWGAYDDNKIIETEDEKHLFVPKPYRPGAKTSTTTTTTPSPTFTAPPTTIRTIPFVQTTPSFQQPISPIQPQFGRQPIPQAPPRVNNFVPTAPPQRPFTPAPIQPQPPQFPQQPQQPHTALPPQPPQTFRPRTRRPPFRPPTPAPFQQPQQPFHPQAPFIPQQPQQPQRPFNAQPQFPTQPQQFQTQPPFQPAPTSPAPQLPFATQQNLRTGVCPMSIFYISTPISGPTRLSFTHFAIAVTVDQCARTCHEFNCAIAHYNPTNGHCEFNPSTAFAIRNGQCPAWPSLHYRNNVVASEPVRIFCVTCQRPRRRQNRQRTTGFRQRAQDSRHGTGVKRGTSRSIRKSRVPPISHSNTPVIHGVLVRQPKAIALGVSQFSLSPTAEHKQREIVGVSPIQFEDGGDSSPVEQQSSSGKSKVSRQRAQDSRHGTGVKRGTSRSIRKSRVPPISHSNTPVIHGVLVRQPKAIALGVSQFSLSPTAEHKQREIVGVSPIQFEDGGDSSPVEQQSSSGKSRAFGTSTNLRRVSSHELRSQSLDGQ</sequence>
<feature type="compositionally biased region" description="Basic residues" evidence="1">
    <location>
        <begin position="529"/>
        <end position="538"/>
    </location>
</feature>
<dbReference type="OrthoDB" id="5871074at2759"/>
<feature type="region of interest" description="Disordered" evidence="1">
    <location>
        <begin position="156"/>
        <end position="297"/>
    </location>
</feature>
<keyword evidence="4" id="KW-1185">Reference proteome</keyword>
<gene>
    <name evidence="3" type="ORF">ANCCAN_16497</name>
</gene>
<feature type="chain" id="PRO_5016620988" description="PAN domain protein" evidence="2">
    <location>
        <begin position="20"/>
        <end position="632"/>
    </location>
</feature>
<dbReference type="EMBL" id="JOJR01000457">
    <property type="protein sequence ID" value="RCN37589.1"/>
    <property type="molecule type" value="Genomic_DNA"/>
</dbReference>
<feature type="compositionally biased region" description="Low complexity" evidence="1">
    <location>
        <begin position="156"/>
        <end position="168"/>
    </location>
</feature>
<comment type="caution">
    <text evidence="3">The sequence shown here is derived from an EMBL/GenBank/DDBJ whole genome shotgun (WGS) entry which is preliminary data.</text>
</comment>
<feature type="compositionally biased region" description="Low complexity" evidence="1">
    <location>
        <begin position="126"/>
        <end position="143"/>
    </location>
</feature>
<feature type="compositionally biased region" description="Low complexity" evidence="1">
    <location>
        <begin position="242"/>
        <end position="283"/>
    </location>
</feature>
<feature type="compositionally biased region" description="Polar residues" evidence="1">
    <location>
        <begin position="500"/>
        <end position="510"/>
    </location>
</feature>
<feature type="compositionally biased region" description="Pro residues" evidence="1">
    <location>
        <begin position="284"/>
        <end position="295"/>
    </location>
</feature>
<feature type="region of interest" description="Disordered" evidence="1">
    <location>
        <begin position="489"/>
        <end position="546"/>
    </location>
</feature>
<feature type="compositionally biased region" description="Polar residues" evidence="1">
    <location>
        <begin position="597"/>
        <end position="618"/>
    </location>
</feature>
<evidence type="ECO:0000256" key="2">
    <source>
        <dbReference type="SAM" id="SignalP"/>
    </source>
</evidence>
<evidence type="ECO:0000313" key="3">
    <source>
        <dbReference type="EMBL" id="RCN37589.1"/>
    </source>
</evidence>
<evidence type="ECO:0000256" key="1">
    <source>
        <dbReference type="SAM" id="MobiDB-lite"/>
    </source>
</evidence>
<accession>A0A368G2T0</accession>
<organism evidence="3 4">
    <name type="scientific">Ancylostoma caninum</name>
    <name type="common">Dog hookworm</name>
    <dbReference type="NCBI Taxonomy" id="29170"/>
    <lineage>
        <taxon>Eukaryota</taxon>
        <taxon>Metazoa</taxon>
        <taxon>Ecdysozoa</taxon>
        <taxon>Nematoda</taxon>
        <taxon>Chromadorea</taxon>
        <taxon>Rhabditida</taxon>
        <taxon>Rhabditina</taxon>
        <taxon>Rhabditomorpha</taxon>
        <taxon>Strongyloidea</taxon>
        <taxon>Ancylostomatidae</taxon>
        <taxon>Ancylostomatinae</taxon>
        <taxon>Ancylostoma</taxon>
    </lineage>
</organism>
<keyword evidence="2" id="KW-0732">Signal</keyword>
<feature type="region of interest" description="Disordered" evidence="1">
    <location>
        <begin position="116"/>
        <end position="143"/>
    </location>
</feature>
<feature type="compositionally biased region" description="Pro residues" evidence="1">
    <location>
        <begin position="186"/>
        <end position="206"/>
    </location>
</feature>
<feature type="region of interest" description="Disordered" evidence="1">
    <location>
        <begin position="582"/>
        <end position="632"/>
    </location>
</feature>
<reference evidence="3 4" key="1">
    <citation type="submission" date="2014-10" db="EMBL/GenBank/DDBJ databases">
        <title>Draft genome of the hookworm Ancylostoma caninum.</title>
        <authorList>
            <person name="Mitreva M."/>
        </authorList>
    </citation>
    <scope>NUCLEOTIDE SEQUENCE [LARGE SCALE GENOMIC DNA]</scope>
    <source>
        <strain evidence="3 4">Baltimore</strain>
    </source>
</reference>
<proteinExistence type="predicted"/>
<dbReference type="AlphaFoldDB" id="A0A368G2T0"/>
<protein>
    <recommendedName>
        <fullName evidence="5">PAN domain protein</fullName>
    </recommendedName>
</protein>
<name>A0A368G2T0_ANCCA</name>
<feature type="signal peptide" evidence="2">
    <location>
        <begin position="1"/>
        <end position="19"/>
    </location>
</feature>
<evidence type="ECO:0008006" key="5">
    <source>
        <dbReference type="Google" id="ProtNLM"/>
    </source>
</evidence>
<feature type="compositionally biased region" description="Basic residues" evidence="1">
    <location>
        <begin position="432"/>
        <end position="441"/>
    </location>
</feature>